<dbReference type="SUPFAM" id="SSF52172">
    <property type="entry name" value="CheY-like"/>
    <property type="match status" value="1"/>
</dbReference>
<comment type="caution">
    <text evidence="3">The sequence shown here is derived from an EMBL/GenBank/DDBJ whole genome shotgun (WGS) entry which is preliminary data.</text>
</comment>
<dbReference type="Gene3D" id="3.40.50.2300">
    <property type="match status" value="1"/>
</dbReference>
<proteinExistence type="predicted"/>
<dbReference type="EMBL" id="RQPJ01000002">
    <property type="protein sequence ID" value="RTE54677.1"/>
    <property type="molecule type" value="Genomic_DNA"/>
</dbReference>
<dbReference type="AlphaFoldDB" id="A0A3S0AFS4"/>
<keyword evidence="4" id="KW-1185">Reference proteome</keyword>
<dbReference type="GO" id="GO:0000160">
    <property type="term" value="P:phosphorelay signal transduction system"/>
    <property type="evidence" value="ECO:0007669"/>
    <property type="project" value="InterPro"/>
</dbReference>
<feature type="domain" description="Response regulatory" evidence="2">
    <location>
        <begin position="6"/>
        <end position="133"/>
    </location>
</feature>
<name>A0A3S0AFS4_9FLAO</name>
<dbReference type="PANTHER" id="PTHR44520">
    <property type="entry name" value="RESPONSE REGULATOR RCP1-RELATED"/>
    <property type="match status" value="1"/>
</dbReference>
<dbReference type="PANTHER" id="PTHR44520:SF2">
    <property type="entry name" value="RESPONSE REGULATOR RCP1"/>
    <property type="match status" value="1"/>
</dbReference>
<feature type="modified residue" description="4-aspartylphosphate" evidence="1">
    <location>
        <position position="63"/>
    </location>
</feature>
<dbReference type="OrthoDB" id="673128at2"/>
<reference evidence="3 4" key="1">
    <citation type="submission" date="2018-11" db="EMBL/GenBank/DDBJ databases">
        <title>Arenibacter aquaticus sp.nov., a marine bacterium isolated from surface seawater in the South China Sea.</title>
        <authorList>
            <person name="Guo J."/>
            <person name="Sun J."/>
        </authorList>
    </citation>
    <scope>NUCLEOTIDE SEQUENCE [LARGE SCALE GENOMIC DNA]</scope>
    <source>
        <strain evidence="3 4">GUO666</strain>
    </source>
</reference>
<keyword evidence="1" id="KW-0597">Phosphoprotein</keyword>
<sequence length="137" mass="15699">MGKFKNSCIIDDDPISVFGIKRSMKETNFTDDVVVYTNGQEALDGLTKMLNEGKKLPSIIFLDLNMPIMDGWEFLDDFIKIPNTNTEKVIIFIVSSSMDPRDMIKAQSYSMVNNYILKPILRKDLVRLMSELDIKQP</sequence>
<dbReference type="RefSeq" id="WP_126161409.1">
    <property type="nucleotide sequence ID" value="NZ_RQPJ01000002.1"/>
</dbReference>
<evidence type="ECO:0000256" key="1">
    <source>
        <dbReference type="PROSITE-ProRule" id="PRU00169"/>
    </source>
</evidence>
<gene>
    <name evidence="3" type="ORF">EHW67_05795</name>
</gene>
<evidence type="ECO:0000313" key="3">
    <source>
        <dbReference type="EMBL" id="RTE54677.1"/>
    </source>
</evidence>
<dbReference type="InterPro" id="IPR011006">
    <property type="entry name" value="CheY-like_superfamily"/>
</dbReference>
<dbReference type="Pfam" id="PF00072">
    <property type="entry name" value="Response_reg"/>
    <property type="match status" value="1"/>
</dbReference>
<dbReference type="InterPro" id="IPR001789">
    <property type="entry name" value="Sig_transdc_resp-reg_receiver"/>
</dbReference>
<dbReference type="InterPro" id="IPR052893">
    <property type="entry name" value="TCS_response_regulator"/>
</dbReference>
<accession>A0A3S0AFS4</accession>
<dbReference type="Proteomes" id="UP000267585">
    <property type="component" value="Unassembled WGS sequence"/>
</dbReference>
<dbReference type="PROSITE" id="PS50110">
    <property type="entry name" value="RESPONSE_REGULATORY"/>
    <property type="match status" value="1"/>
</dbReference>
<evidence type="ECO:0000313" key="4">
    <source>
        <dbReference type="Proteomes" id="UP000267585"/>
    </source>
</evidence>
<organism evidence="3 4">
    <name type="scientific">Arenibacter aquaticus</name>
    <dbReference type="NCBI Taxonomy" id="2489054"/>
    <lineage>
        <taxon>Bacteria</taxon>
        <taxon>Pseudomonadati</taxon>
        <taxon>Bacteroidota</taxon>
        <taxon>Flavobacteriia</taxon>
        <taxon>Flavobacteriales</taxon>
        <taxon>Flavobacteriaceae</taxon>
        <taxon>Arenibacter</taxon>
    </lineage>
</organism>
<evidence type="ECO:0000259" key="2">
    <source>
        <dbReference type="PROSITE" id="PS50110"/>
    </source>
</evidence>
<dbReference type="SMART" id="SM00448">
    <property type="entry name" value="REC"/>
    <property type="match status" value="1"/>
</dbReference>
<protein>
    <submittedName>
        <fullName evidence="3">Response regulator</fullName>
    </submittedName>
</protein>